<dbReference type="Proteomes" id="UP001183535">
    <property type="component" value="Unassembled WGS sequence"/>
</dbReference>
<evidence type="ECO:0000313" key="3">
    <source>
        <dbReference type="EMBL" id="MDT0439505.1"/>
    </source>
</evidence>
<name>A0ABD5F063_9ACTN</name>
<gene>
    <name evidence="3" type="ORF">RM877_33085</name>
</gene>
<dbReference type="RefSeq" id="WP_202556610.1">
    <property type="nucleotide sequence ID" value="NZ_JAVRES010000027.1"/>
</dbReference>
<evidence type="ECO:0000256" key="2">
    <source>
        <dbReference type="SAM" id="SignalP"/>
    </source>
</evidence>
<feature type="compositionally biased region" description="Low complexity" evidence="1">
    <location>
        <begin position="380"/>
        <end position="396"/>
    </location>
</feature>
<sequence>MSAAIAAVVLPLTTASPASASPPTTSCQIEHEASIIFWGVACTQPGEPVIGAFATWRNVPVTFTSGSTGGTTVSAGNYLTMTPNTEGGLFADNIQVGLYAEKTGTSTSAYGPRWTELSDSGGHTEAITAGTNPSTPDGTNHTYIVLRQDNTDQWDVLYDFNWVGSTTGQLAVPRGNANRIDIGLEVMGPQYLTVPQIANRVQYMAENKTWYRAATTDTAQVASLGLCGQGSTAPYCFDMKLTDNTTFTQLAVAKPGPTTLQSVDGSAGLEQGLSSRQSSSADTSPLATHGTYNGVDQTALAACIAEDPDNCLTTVPGLAQCVRTMQRCNEAALAAEDTDAARTSASSASGASREQILARAAASFDVPAQELDITAAENTATASPAAGSGATDAAWTVDSPSSTHGLEQRGRMFHGFRATYSAVTGRLLDACWGTMCS</sequence>
<feature type="region of interest" description="Disordered" evidence="1">
    <location>
        <begin position="259"/>
        <end position="289"/>
    </location>
</feature>
<organism evidence="3 4">
    <name type="scientific">Streptomyces doudnae</name>
    <dbReference type="NCBI Taxonomy" id="3075536"/>
    <lineage>
        <taxon>Bacteria</taxon>
        <taxon>Bacillati</taxon>
        <taxon>Actinomycetota</taxon>
        <taxon>Actinomycetes</taxon>
        <taxon>Kitasatosporales</taxon>
        <taxon>Streptomycetaceae</taxon>
        <taxon>Streptomyces</taxon>
    </lineage>
</organism>
<feature type="region of interest" description="Disordered" evidence="1">
    <location>
        <begin position="380"/>
        <end position="406"/>
    </location>
</feature>
<accession>A0ABD5F063</accession>
<reference evidence="4" key="1">
    <citation type="submission" date="2023-07" db="EMBL/GenBank/DDBJ databases">
        <title>30 novel species of actinomycetes from the DSMZ collection.</title>
        <authorList>
            <person name="Nouioui I."/>
        </authorList>
    </citation>
    <scope>NUCLEOTIDE SEQUENCE [LARGE SCALE GENOMIC DNA]</scope>
    <source>
        <strain evidence="4">DSM 41981</strain>
    </source>
</reference>
<keyword evidence="2" id="KW-0732">Signal</keyword>
<dbReference type="AlphaFoldDB" id="A0ABD5F063"/>
<feature type="chain" id="PRO_5044804342" description="Hydrolase" evidence="2">
    <location>
        <begin position="21"/>
        <end position="437"/>
    </location>
</feature>
<keyword evidence="4" id="KW-1185">Reference proteome</keyword>
<protein>
    <recommendedName>
        <fullName evidence="5">Hydrolase</fullName>
    </recommendedName>
</protein>
<dbReference type="EMBL" id="JAVRES010000027">
    <property type="protein sequence ID" value="MDT0439505.1"/>
    <property type="molecule type" value="Genomic_DNA"/>
</dbReference>
<evidence type="ECO:0000313" key="4">
    <source>
        <dbReference type="Proteomes" id="UP001183535"/>
    </source>
</evidence>
<feature type="signal peptide" evidence="2">
    <location>
        <begin position="1"/>
        <end position="20"/>
    </location>
</feature>
<feature type="compositionally biased region" description="Polar residues" evidence="1">
    <location>
        <begin position="272"/>
        <end position="289"/>
    </location>
</feature>
<evidence type="ECO:0008006" key="5">
    <source>
        <dbReference type="Google" id="ProtNLM"/>
    </source>
</evidence>
<evidence type="ECO:0000256" key="1">
    <source>
        <dbReference type="SAM" id="MobiDB-lite"/>
    </source>
</evidence>
<proteinExistence type="predicted"/>
<comment type="caution">
    <text evidence="3">The sequence shown here is derived from an EMBL/GenBank/DDBJ whole genome shotgun (WGS) entry which is preliminary data.</text>
</comment>